<evidence type="ECO:0008006" key="10">
    <source>
        <dbReference type="Google" id="ProtNLM"/>
    </source>
</evidence>
<dbReference type="Proteomes" id="UP001140206">
    <property type="component" value="Chromosome 2"/>
</dbReference>
<dbReference type="SUPFAM" id="SSF48264">
    <property type="entry name" value="Cytochrome P450"/>
    <property type="match status" value="1"/>
</dbReference>
<evidence type="ECO:0000256" key="2">
    <source>
        <dbReference type="ARBA" id="ARBA00022723"/>
    </source>
</evidence>
<sequence length="512" mass="58805">MAWPTLSPIELLFSVPCIILFFYYYHHFTSSKNKHSNAPVYFPVVGMMPSLIFNLHNFHVWITKILQVCGCNLLFRGAWFSGMKIFVTCDPLNIQHMFTSNFQNYPKGEEFLEIFDILGDGIFNADADKWRSQRVKAQQLISHSRFRAYVAQLSRERVEKTVLPFLTHAAMKGQIIDLQDVCLRLTFDTTTKLVFGVDPKCLSIELPTVPFARAMDDAMSTLFYRHAMPFVVWKLLRKFNIGPERKLANAWRVMDRFVEETIEKRRAEKKEGKQTEDLPDLLSSYIDDEDVNTVNKFLRDTTVNLMLAGRDTTGSGLSWFFWLLTQDHRVEQKILDELNSLPRSVTSDGMVIFNPDDLAKLVYLHAALSEALRLFPPVPFEHKGVVKTDTLPSGFVVTPEMQVLISTYSMARMEGVWGKDCSEFKPERWISDNGKLKYEPSYKFLSFNTGPRTCLGKDIAYTQLKTAAAVVVYNFSFDAVEGHVIAPKHSIILQMKNGQMVKVKKRNFHLSI</sequence>
<dbReference type="Pfam" id="PF00067">
    <property type="entry name" value="p450"/>
    <property type="match status" value="1"/>
</dbReference>
<name>A0AAV8FEC4_9POAL</name>
<evidence type="ECO:0000313" key="8">
    <source>
        <dbReference type="EMBL" id="KAJ4789891.1"/>
    </source>
</evidence>
<comment type="caution">
    <text evidence="8">The sequence shown here is derived from an EMBL/GenBank/DDBJ whole genome shotgun (WGS) entry which is preliminary data.</text>
</comment>
<protein>
    <recommendedName>
        <fullName evidence="10">Cytochrome P450</fullName>
    </recommendedName>
</protein>
<dbReference type="GO" id="GO:0004497">
    <property type="term" value="F:monooxygenase activity"/>
    <property type="evidence" value="ECO:0007669"/>
    <property type="project" value="UniProtKB-KW"/>
</dbReference>
<evidence type="ECO:0000256" key="4">
    <source>
        <dbReference type="ARBA" id="ARBA00023004"/>
    </source>
</evidence>
<evidence type="ECO:0000256" key="6">
    <source>
        <dbReference type="RuleBase" id="RU000461"/>
    </source>
</evidence>
<dbReference type="PRINTS" id="PR00385">
    <property type="entry name" value="P450"/>
</dbReference>
<dbReference type="AlphaFoldDB" id="A0AAV8FEC4"/>
<keyword evidence="3 6" id="KW-0560">Oxidoreductase</keyword>
<comment type="similarity">
    <text evidence="1 6">Belongs to the cytochrome P450 family.</text>
</comment>
<feature type="transmembrane region" description="Helical" evidence="7">
    <location>
        <begin position="38"/>
        <end position="62"/>
    </location>
</feature>
<evidence type="ECO:0000256" key="3">
    <source>
        <dbReference type="ARBA" id="ARBA00023002"/>
    </source>
</evidence>
<keyword evidence="6" id="KW-0503">Monooxygenase</keyword>
<dbReference type="GO" id="GO:0006629">
    <property type="term" value="P:lipid metabolic process"/>
    <property type="evidence" value="ECO:0007669"/>
    <property type="project" value="UniProtKB-ARBA"/>
</dbReference>
<keyword evidence="7" id="KW-0472">Membrane</keyword>
<keyword evidence="2 5" id="KW-0479">Metal-binding</keyword>
<dbReference type="CDD" id="cd11064">
    <property type="entry name" value="CYP86A"/>
    <property type="match status" value="1"/>
</dbReference>
<comment type="cofactor">
    <cofactor evidence="5">
        <name>heme</name>
        <dbReference type="ChEBI" id="CHEBI:30413"/>
    </cofactor>
</comment>
<dbReference type="GO" id="GO:0005506">
    <property type="term" value="F:iron ion binding"/>
    <property type="evidence" value="ECO:0007669"/>
    <property type="project" value="InterPro"/>
</dbReference>
<reference evidence="8" key="1">
    <citation type="submission" date="2022-08" db="EMBL/GenBank/DDBJ databases">
        <authorList>
            <person name="Marques A."/>
        </authorList>
    </citation>
    <scope>NUCLEOTIDE SEQUENCE</scope>
    <source>
        <strain evidence="8">RhyPub2mFocal</strain>
        <tissue evidence="8">Leaves</tissue>
    </source>
</reference>
<dbReference type="PANTHER" id="PTHR24296">
    <property type="entry name" value="CYTOCHROME P450"/>
    <property type="match status" value="1"/>
</dbReference>
<keyword evidence="7" id="KW-1133">Transmembrane helix</keyword>
<dbReference type="Gene3D" id="1.10.630.10">
    <property type="entry name" value="Cytochrome P450"/>
    <property type="match status" value="1"/>
</dbReference>
<dbReference type="PRINTS" id="PR00463">
    <property type="entry name" value="EP450I"/>
</dbReference>
<feature type="binding site" description="axial binding residue" evidence="5">
    <location>
        <position position="454"/>
    </location>
    <ligand>
        <name>heme</name>
        <dbReference type="ChEBI" id="CHEBI:30413"/>
    </ligand>
    <ligandPart>
        <name>Fe</name>
        <dbReference type="ChEBI" id="CHEBI:18248"/>
    </ligandPart>
</feature>
<evidence type="ECO:0000256" key="7">
    <source>
        <dbReference type="SAM" id="Phobius"/>
    </source>
</evidence>
<dbReference type="InterPro" id="IPR002401">
    <property type="entry name" value="Cyt_P450_E_grp-I"/>
</dbReference>
<keyword evidence="7" id="KW-0812">Transmembrane</keyword>
<keyword evidence="5 6" id="KW-0349">Heme</keyword>
<evidence type="ECO:0000256" key="5">
    <source>
        <dbReference type="PIRSR" id="PIRSR602401-1"/>
    </source>
</evidence>
<accession>A0AAV8FEC4</accession>
<dbReference type="InterPro" id="IPR036396">
    <property type="entry name" value="Cyt_P450_sf"/>
</dbReference>
<feature type="transmembrane region" description="Helical" evidence="7">
    <location>
        <begin position="6"/>
        <end position="26"/>
    </location>
</feature>
<dbReference type="GO" id="GO:0020037">
    <property type="term" value="F:heme binding"/>
    <property type="evidence" value="ECO:0007669"/>
    <property type="project" value="InterPro"/>
</dbReference>
<dbReference type="EMBL" id="JAMFTS010000002">
    <property type="protein sequence ID" value="KAJ4789891.1"/>
    <property type="molecule type" value="Genomic_DNA"/>
</dbReference>
<evidence type="ECO:0000256" key="1">
    <source>
        <dbReference type="ARBA" id="ARBA00010617"/>
    </source>
</evidence>
<keyword evidence="9" id="KW-1185">Reference proteome</keyword>
<proteinExistence type="inferred from homology"/>
<dbReference type="PROSITE" id="PS00086">
    <property type="entry name" value="CYTOCHROME_P450"/>
    <property type="match status" value="1"/>
</dbReference>
<dbReference type="GO" id="GO:0016705">
    <property type="term" value="F:oxidoreductase activity, acting on paired donors, with incorporation or reduction of molecular oxygen"/>
    <property type="evidence" value="ECO:0007669"/>
    <property type="project" value="InterPro"/>
</dbReference>
<dbReference type="InterPro" id="IPR017972">
    <property type="entry name" value="Cyt_P450_CS"/>
</dbReference>
<dbReference type="InterPro" id="IPR001128">
    <property type="entry name" value="Cyt_P450"/>
</dbReference>
<gene>
    <name evidence="8" type="ORF">LUZ62_041137</name>
</gene>
<organism evidence="8 9">
    <name type="scientific">Rhynchospora pubera</name>
    <dbReference type="NCBI Taxonomy" id="906938"/>
    <lineage>
        <taxon>Eukaryota</taxon>
        <taxon>Viridiplantae</taxon>
        <taxon>Streptophyta</taxon>
        <taxon>Embryophyta</taxon>
        <taxon>Tracheophyta</taxon>
        <taxon>Spermatophyta</taxon>
        <taxon>Magnoliopsida</taxon>
        <taxon>Liliopsida</taxon>
        <taxon>Poales</taxon>
        <taxon>Cyperaceae</taxon>
        <taxon>Cyperoideae</taxon>
        <taxon>Rhynchosporeae</taxon>
        <taxon>Rhynchospora</taxon>
    </lineage>
</organism>
<evidence type="ECO:0000313" key="9">
    <source>
        <dbReference type="Proteomes" id="UP001140206"/>
    </source>
</evidence>
<keyword evidence="4 5" id="KW-0408">Iron</keyword>